<feature type="non-terminal residue" evidence="2">
    <location>
        <position position="140"/>
    </location>
</feature>
<accession>A0A6A4GYD8</accession>
<evidence type="ECO:0000313" key="2">
    <source>
        <dbReference type="EMBL" id="KAE9390778.1"/>
    </source>
</evidence>
<proteinExistence type="predicted"/>
<dbReference type="Proteomes" id="UP000799118">
    <property type="component" value="Unassembled WGS sequence"/>
</dbReference>
<dbReference type="EMBL" id="ML769647">
    <property type="protein sequence ID" value="KAE9390778.1"/>
    <property type="molecule type" value="Genomic_DNA"/>
</dbReference>
<keyword evidence="3" id="KW-1185">Reference proteome</keyword>
<dbReference type="Pfam" id="PF12937">
    <property type="entry name" value="F-box-like"/>
    <property type="match status" value="1"/>
</dbReference>
<evidence type="ECO:0000313" key="3">
    <source>
        <dbReference type="Proteomes" id="UP000799118"/>
    </source>
</evidence>
<dbReference type="InterPro" id="IPR036047">
    <property type="entry name" value="F-box-like_dom_sf"/>
</dbReference>
<dbReference type="SUPFAM" id="SSF81383">
    <property type="entry name" value="F-box domain"/>
    <property type="match status" value="1"/>
</dbReference>
<gene>
    <name evidence="2" type="ORF">BT96DRAFT_832951</name>
</gene>
<dbReference type="OrthoDB" id="3268380at2759"/>
<dbReference type="InterPro" id="IPR001810">
    <property type="entry name" value="F-box_dom"/>
</dbReference>
<name>A0A6A4GYD8_9AGAR</name>
<sequence length="140" mass="16408">MRCENCKSETFLNLRVSISSIQDAFHKHHGLGTINLDRAKVEKVLQDGEKDLEDFATEILRLQSRILFIERQRDCLKCHLKDYGSLISPVRRLPNYILRVVFGYYNELHKSSTLERLRIAGVCSHWRSIIMSTPSFWSRI</sequence>
<protein>
    <recommendedName>
        <fullName evidence="1">F-box domain-containing protein</fullName>
    </recommendedName>
</protein>
<evidence type="ECO:0000259" key="1">
    <source>
        <dbReference type="Pfam" id="PF12937"/>
    </source>
</evidence>
<reference evidence="2" key="1">
    <citation type="journal article" date="2019" name="Environ. Microbiol.">
        <title>Fungal ecological strategies reflected in gene transcription - a case study of two litter decomposers.</title>
        <authorList>
            <person name="Barbi F."/>
            <person name="Kohler A."/>
            <person name="Barry K."/>
            <person name="Baskaran P."/>
            <person name="Daum C."/>
            <person name="Fauchery L."/>
            <person name="Ihrmark K."/>
            <person name="Kuo A."/>
            <person name="LaButti K."/>
            <person name="Lipzen A."/>
            <person name="Morin E."/>
            <person name="Grigoriev I.V."/>
            <person name="Henrissat B."/>
            <person name="Lindahl B."/>
            <person name="Martin F."/>
        </authorList>
    </citation>
    <scope>NUCLEOTIDE SEQUENCE</scope>
    <source>
        <strain evidence="2">JB14</strain>
    </source>
</reference>
<organism evidence="2 3">
    <name type="scientific">Gymnopus androsaceus JB14</name>
    <dbReference type="NCBI Taxonomy" id="1447944"/>
    <lineage>
        <taxon>Eukaryota</taxon>
        <taxon>Fungi</taxon>
        <taxon>Dikarya</taxon>
        <taxon>Basidiomycota</taxon>
        <taxon>Agaricomycotina</taxon>
        <taxon>Agaricomycetes</taxon>
        <taxon>Agaricomycetidae</taxon>
        <taxon>Agaricales</taxon>
        <taxon>Marasmiineae</taxon>
        <taxon>Omphalotaceae</taxon>
        <taxon>Gymnopus</taxon>
    </lineage>
</organism>
<dbReference type="AlphaFoldDB" id="A0A6A4GYD8"/>
<dbReference type="Gene3D" id="1.20.1280.50">
    <property type="match status" value="1"/>
</dbReference>
<feature type="domain" description="F-box" evidence="1">
    <location>
        <begin position="91"/>
        <end position="140"/>
    </location>
</feature>